<dbReference type="PANTHER" id="PTHR47961:SF13">
    <property type="entry name" value="ACTIVATING SIGNAL COINTEGRATOR 1 COMPLEX SUBUNIT 3"/>
    <property type="match status" value="1"/>
</dbReference>
<dbReference type="InterPro" id="IPR036390">
    <property type="entry name" value="WH_DNA-bd_sf"/>
</dbReference>
<dbReference type="PIRSF" id="PIRSF039073">
    <property type="entry name" value="BRR2"/>
    <property type="match status" value="1"/>
</dbReference>
<evidence type="ECO:0000256" key="1">
    <source>
        <dbReference type="ARBA" id="ARBA00022737"/>
    </source>
</evidence>
<dbReference type="Gene3D" id="1.10.10.10">
    <property type="entry name" value="Winged helix-like DNA-binding domain superfamily/Winged helix DNA-binding domain"/>
    <property type="match status" value="2"/>
</dbReference>
<dbReference type="STRING" id="1890364.A0A2P6N4F9"/>
<dbReference type="SUPFAM" id="SSF81296">
    <property type="entry name" value="E set domains"/>
    <property type="match status" value="1"/>
</dbReference>
<dbReference type="FunFam" id="3.40.50.300:FF:000062">
    <property type="entry name" value="U5 small nuclear ribonucleoprotein helicase"/>
    <property type="match status" value="1"/>
</dbReference>
<sequence>MVIQEQPRLTGFLRTIANGSPLNLQEIQLDALKQLKRKREVKVKRAKSDEHLQWSYFNSACEADPNNTKNMRGIYNDFLKVILQIIGDESSSSELHSAAYIVYHILAHPKYNDSKKREKLAASFGMSIMSLYPQLIEKVDALDRWRVTYLSNREKAEITRQEAEEQKKRQHKTRSEIYREEEYGFDFSERFPAPQLFDSRVVEGARPTPAARKIETASSESYYSMDSSRKLSYWEEAALQPVNNHNWLQEQCEVYLAESNNPLFTPNELSVNLVPLLQKNSSDVALQNVLFEFLGDSSFEFIQLLLTKRNEYLSVYNSKQNPDGSSLRNPAANLVGISIQNESDKMLDKLLRKEEKRKKKHGKQEEFQPTVDANTLREQREASLRAGPPDLSTLAPAGTKSDQFAFGQGIMLPEGSVRTHTKKYEQVFVPYAKQAPFAADEKLVQIDAFDEFVRPAFNGYKSLNRLQSKLFDAAYHSNENLLVCAPTGAGKTDVAMMTVLHEVKQHENYGRLRKEEFKIVYVAPMKALAAEVTQKFSKRLSALGIVCKELTGDMQLTRKELTETQIIVTTPEKWDVITRKSGDVALTSLVRLLIIDEVHLLHEERGPVIEVLVARTLRQVESSQSMIRIVGLSATLPNYKDIAAFLRVNPHTGLFHFDATYRPVPLDQQFIGVKQANSLKQKLDMNEICYEKVVESVLAGNQVMVFVHSRKDTAKTAEALIAMAKEKSQESVFVPQTSTFEYAKREVSKSRNKEVKNLFPFGFGTHHAGMLRSDRNLVEKYFFQGDMKVLCCTATLAWGVNLPAHTVIIKGTQIYDSKAGNFVELGMLDVMQIFGRAGRPQFDTSGEGIIITSHDQLPRYLALLNTQLPIESQLNKALPDHLNAEIVLGTVTNVREAMTWLSYTYLAVRMGRNPLVYGVTYDEKEIDPTLANHRRGLITSAARILDRCQMLNFDERSGNFSPTDLGRVASHFYIHHESVTNFNEKMVLSMSEPDLVNMASQAKEFENIMLREEELQELDRLKAETCPLPVRGGVENRHGKAYLSHASIDGFALVSDSAYVVQNISRLFRGLFEMTMKKGWALVSLRLLTLCKMIDRRLWGFQHPLRQFPGVSGEILHKLEQKNADMDTLLDMEPSEIGAMINHPKLGAQVSRLVSQFPRLDIRTTVAPLTRTVLRVDLEVVPDYEWSDRIHGTVDPWYIWVEDGENEVIYHSEYFLVNKKMVGEVHKLSFTIPIAEPLPPQYWVHAVSDRWLGAETIEPLPLLITLPTLQPQHTELLDLEPLPLAALKNPEYEKLYNFSHFNPIQTQIFHTLYHTNNNLLLGAPTGSGKTITAEIAMFKLFRDTPHLKVVYIGPLKALVRERLNDWSVRFGKKLGKSVVELTGDYTPNVQALKNADIVLTTPEKWDGISRNWQHRSYVKSVGLVVIDEIHLLGEDRGPILEVIVSRMRYIASTTENNIRLVGLSTALANATDLAFWLGIDKVGLYNFRPSVRPVPLEAHIQGYPGKHYCPRMATMNKPAYAAITTHSPEKPVLIFVSSRRQTRLTAVDLIAFAASEEKPRQWLHMEESELNVIMSKITDANLRHTLPFGIALHHAGLPDDDKKIVEELFEKVKIQILISTSTLAWGVNLPAFLVIIKGTEYFDPNNKRYVDFPITDVLQMMGRAGRPQYDHEGGKAVILVHEPKKNFYKKFLYEPFPVESNLSHVLHDHINAEIVSGTITSKQDAVEWLTWTYFFRRLLQNPSYYGLEDTSTEAMNRFLSDMIDKTIEDLEKGKCISVEDDAITPLTMGRITSFYYLHYTTAQLFATKIDKDCDLKKTMKTLTEASEYRELPVRHNEDKLNEELSRDLPWEVDMRMMDSPHVKAHLLLQAHFSRLENLPISDYVTDTKSVLDQAAMVDVAADGGWMNTSLQCMYLLQMIMQGMWQTDSQLLSLPLNQQARDLLNDHDVIGLDQARLRKILHQVLPEDRIREVIDVVSILPRVELRVQMKNEALGGTEMTVRVEMNRISRNPTRGVHCPRFPKMKDEGWWIVLGDSDTGELLALRRLTFNTKKSSTSLSFRTPDVGGEKKVKLLFVSDSYIGLDQEMELKYKVQAQTKKREEEEEKLFWS</sequence>
<dbReference type="PROSITE" id="PS51192">
    <property type="entry name" value="HELICASE_ATP_BIND_1"/>
    <property type="match status" value="2"/>
</dbReference>
<dbReference type="EMBL" id="MDYQ01000207">
    <property type="protein sequence ID" value="PRP78838.1"/>
    <property type="molecule type" value="Genomic_DNA"/>
</dbReference>
<dbReference type="GO" id="GO:0180022">
    <property type="term" value="C:RQC-trigger complex"/>
    <property type="evidence" value="ECO:0007669"/>
    <property type="project" value="UniProtKB-ARBA"/>
</dbReference>
<dbReference type="InterPro" id="IPR014001">
    <property type="entry name" value="Helicase_ATP-bd"/>
</dbReference>
<proteinExistence type="predicted"/>
<dbReference type="FunFam" id="3.40.50.300:FF:000198">
    <property type="entry name" value="Activating signal cointegrator 1 complex subunit"/>
    <property type="match status" value="1"/>
</dbReference>
<evidence type="ECO:0000256" key="5">
    <source>
        <dbReference type="ARBA" id="ARBA00022840"/>
    </source>
</evidence>
<accession>A0A2P6N4F9</accession>
<evidence type="ECO:0000256" key="2">
    <source>
        <dbReference type="ARBA" id="ARBA00022741"/>
    </source>
</evidence>
<evidence type="ECO:0000313" key="10">
    <source>
        <dbReference type="EMBL" id="PRP78838.1"/>
    </source>
</evidence>
<feature type="region of interest" description="Disordered" evidence="7">
    <location>
        <begin position="355"/>
        <end position="394"/>
    </location>
</feature>
<reference evidence="10 11" key="1">
    <citation type="journal article" date="2018" name="Genome Biol. Evol.">
        <title>Multiple Roots of Fruiting Body Formation in Amoebozoa.</title>
        <authorList>
            <person name="Hillmann F."/>
            <person name="Forbes G."/>
            <person name="Novohradska S."/>
            <person name="Ferling I."/>
            <person name="Riege K."/>
            <person name="Groth M."/>
            <person name="Westermann M."/>
            <person name="Marz M."/>
            <person name="Spaller T."/>
            <person name="Winckler T."/>
            <person name="Schaap P."/>
            <person name="Glockner G."/>
        </authorList>
    </citation>
    <scope>NUCLEOTIDE SEQUENCE [LARGE SCALE GENOMIC DNA]</scope>
    <source>
        <strain evidence="10 11">Jena</strain>
    </source>
</reference>
<dbReference type="FunFam" id="1.10.10.10:FF:000012">
    <property type="entry name" value="U5 small nuclear ribonucleoprotein helicase"/>
    <property type="match status" value="1"/>
</dbReference>
<dbReference type="SMART" id="SM00382">
    <property type="entry name" value="AAA"/>
    <property type="match status" value="2"/>
</dbReference>
<dbReference type="FunFam" id="2.60.40.150:FF:000004">
    <property type="entry name" value="RNA helicase, activating signal cointegrator 1"/>
    <property type="match status" value="1"/>
</dbReference>
<dbReference type="PROSITE" id="PS51194">
    <property type="entry name" value="HELICASE_CTER"/>
    <property type="match status" value="2"/>
</dbReference>
<evidence type="ECO:0000256" key="7">
    <source>
        <dbReference type="SAM" id="MobiDB-lite"/>
    </source>
</evidence>
<dbReference type="SUPFAM" id="SSF46785">
    <property type="entry name" value="Winged helix' DNA-binding domain"/>
    <property type="match status" value="2"/>
</dbReference>
<keyword evidence="5" id="KW-0067">ATP-binding</keyword>
<dbReference type="CDD" id="cd18020">
    <property type="entry name" value="DEXHc_ASCC3_1"/>
    <property type="match status" value="1"/>
</dbReference>
<dbReference type="Proteomes" id="UP000241769">
    <property type="component" value="Unassembled WGS sequence"/>
</dbReference>
<evidence type="ECO:0000259" key="9">
    <source>
        <dbReference type="PROSITE" id="PS51194"/>
    </source>
</evidence>
<dbReference type="OrthoDB" id="5575at2759"/>
<dbReference type="GO" id="GO:0016787">
    <property type="term" value="F:hydrolase activity"/>
    <property type="evidence" value="ECO:0007669"/>
    <property type="project" value="UniProtKB-KW"/>
</dbReference>
<evidence type="ECO:0000256" key="3">
    <source>
        <dbReference type="ARBA" id="ARBA00022801"/>
    </source>
</evidence>
<dbReference type="InterPro" id="IPR011545">
    <property type="entry name" value="DEAD/DEAH_box_helicase_dom"/>
</dbReference>
<organism evidence="10 11">
    <name type="scientific">Planoprotostelium fungivorum</name>
    <dbReference type="NCBI Taxonomy" id="1890364"/>
    <lineage>
        <taxon>Eukaryota</taxon>
        <taxon>Amoebozoa</taxon>
        <taxon>Evosea</taxon>
        <taxon>Variosea</taxon>
        <taxon>Cavosteliida</taxon>
        <taxon>Cavosteliaceae</taxon>
        <taxon>Planoprotostelium</taxon>
    </lineage>
</organism>
<dbReference type="InterPro" id="IPR003593">
    <property type="entry name" value="AAA+_ATPase"/>
</dbReference>
<dbReference type="Gene3D" id="3.40.50.300">
    <property type="entry name" value="P-loop containing nucleotide triphosphate hydrolases"/>
    <property type="match status" value="4"/>
</dbReference>
<dbReference type="FunFam" id="3.40.50.300:FF:000231">
    <property type="entry name" value="Activating signal cointegrator 1 complex subunit 3"/>
    <property type="match status" value="1"/>
</dbReference>
<dbReference type="SMART" id="SM00487">
    <property type="entry name" value="DEXDc"/>
    <property type="match status" value="2"/>
</dbReference>
<gene>
    <name evidence="10" type="ORF">PROFUN_01011</name>
</gene>
<dbReference type="SMART" id="SM00973">
    <property type="entry name" value="Sec63"/>
    <property type="match status" value="2"/>
</dbReference>
<dbReference type="SUPFAM" id="SSF158702">
    <property type="entry name" value="Sec63 N-terminal domain-like"/>
    <property type="match status" value="2"/>
</dbReference>
<dbReference type="InterPro" id="IPR014756">
    <property type="entry name" value="Ig_E-set"/>
</dbReference>
<dbReference type="InterPro" id="IPR001650">
    <property type="entry name" value="Helicase_C-like"/>
</dbReference>
<keyword evidence="4" id="KW-0347">Helicase</keyword>
<dbReference type="Pfam" id="PF02889">
    <property type="entry name" value="Sec63"/>
    <property type="match status" value="2"/>
</dbReference>
<dbReference type="CDD" id="cd18795">
    <property type="entry name" value="SF2_C_Ski2"/>
    <property type="match status" value="2"/>
</dbReference>
<dbReference type="FunFam" id="2.60.40.150:FF:000113">
    <property type="entry name" value="activating signal cointegrator 1 complex subunit 3"/>
    <property type="match status" value="1"/>
</dbReference>
<dbReference type="InParanoid" id="A0A2P6N4F9"/>
<feature type="domain" description="Helicase C-terminal" evidence="9">
    <location>
        <begin position="1518"/>
        <end position="1714"/>
    </location>
</feature>
<feature type="domain" description="Helicase ATP-binding" evidence="8">
    <location>
        <begin position="472"/>
        <end position="654"/>
    </location>
</feature>
<comment type="caution">
    <text evidence="10">The sequence shown here is derived from an EMBL/GenBank/DDBJ whole genome shotgun (WGS) entry which is preliminary data.</text>
</comment>
<dbReference type="SMART" id="SM00490">
    <property type="entry name" value="HELICc"/>
    <property type="match status" value="2"/>
</dbReference>
<dbReference type="FunFam" id="1.10.10.10:FF:000024">
    <property type="entry name" value="U5 small nuclear ribonucleoprotein helicase"/>
    <property type="match status" value="1"/>
</dbReference>
<dbReference type="Pfam" id="PF00270">
    <property type="entry name" value="DEAD"/>
    <property type="match status" value="2"/>
</dbReference>
<dbReference type="CDD" id="cd18022">
    <property type="entry name" value="DEXHc_ASCC3_2"/>
    <property type="match status" value="1"/>
</dbReference>
<keyword evidence="1" id="KW-0677">Repeat</keyword>
<keyword evidence="11" id="KW-1185">Reference proteome</keyword>
<dbReference type="SUPFAM" id="SSF52540">
    <property type="entry name" value="P-loop containing nucleoside triphosphate hydrolases"/>
    <property type="match status" value="4"/>
</dbReference>
<evidence type="ECO:0000256" key="4">
    <source>
        <dbReference type="ARBA" id="ARBA00022806"/>
    </source>
</evidence>
<dbReference type="InterPro" id="IPR004179">
    <property type="entry name" value="Sec63-dom"/>
</dbReference>
<feature type="domain" description="Helicase C-terminal" evidence="9">
    <location>
        <begin position="684"/>
        <end position="898"/>
    </location>
</feature>
<evidence type="ECO:0000259" key="8">
    <source>
        <dbReference type="PROSITE" id="PS51192"/>
    </source>
</evidence>
<keyword evidence="2" id="KW-0547">Nucleotide-binding</keyword>
<dbReference type="GO" id="GO:0003676">
    <property type="term" value="F:nucleic acid binding"/>
    <property type="evidence" value="ECO:0007669"/>
    <property type="project" value="InterPro"/>
</dbReference>
<dbReference type="GO" id="GO:0005524">
    <property type="term" value="F:ATP binding"/>
    <property type="evidence" value="ECO:0007669"/>
    <property type="project" value="UniProtKB-KW"/>
</dbReference>
<feature type="coiled-coil region" evidence="6">
    <location>
        <begin position="146"/>
        <end position="180"/>
    </location>
</feature>
<dbReference type="Gene3D" id="1.10.3380.10">
    <property type="entry name" value="Sec63 N-terminal domain-like domain"/>
    <property type="match status" value="2"/>
</dbReference>
<dbReference type="Pfam" id="PF00271">
    <property type="entry name" value="Helicase_C"/>
    <property type="match status" value="2"/>
</dbReference>
<dbReference type="FunFam" id="1.10.3380.10:FF:000002">
    <property type="entry name" value="Activating signal cointegrator 1 complex subunit 3"/>
    <property type="match status" value="1"/>
</dbReference>
<dbReference type="Pfam" id="PF23445">
    <property type="entry name" value="WHD_SNRNP200"/>
    <property type="match status" value="2"/>
</dbReference>
<dbReference type="InterPro" id="IPR027417">
    <property type="entry name" value="P-loop_NTPase"/>
</dbReference>
<dbReference type="InterPro" id="IPR057842">
    <property type="entry name" value="WH_MER3"/>
</dbReference>
<dbReference type="InterPro" id="IPR050474">
    <property type="entry name" value="Hel308_SKI2-like"/>
</dbReference>
<keyword evidence="3" id="KW-0378">Hydrolase</keyword>
<dbReference type="FunCoup" id="A0A2P6N4F9">
    <property type="interactions" value="420"/>
</dbReference>
<name>A0A2P6N4F9_9EUKA</name>
<evidence type="ECO:0000313" key="11">
    <source>
        <dbReference type="Proteomes" id="UP000241769"/>
    </source>
</evidence>
<dbReference type="GO" id="GO:0004386">
    <property type="term" value="F:helicase activity"/>
    <property type="evidence" value="ECO:0007669"/>
    <property type="project" value="UniProtKB-KW"/>
</dbReference>
<dbReference type="InterPro" id="IPR035892">
    <property type="entry name" value="C2_domain_sf"/>
</dbReference>
<dbReference type="FunFam" id="1.10.150.20:FF:000004">
    <property type="entry name" value="U5 small nuclear ribonucleoprotein helicase"/>
    <property type="match status" value="1"/>
</dbReference>
<protein>
    <submittedName>
        <fullName evidence="10">Activating signal cointegrator 1 complex subunit 3</fullName>
    </submittedName>
</protein>
<dbReference type="FunFam" id="3.40.50.300:FF:000102">
    <property type="entry name" value="RNA helicase, activating signal cointegrator 1"/>
    <property type="match status" value="1"/>
</dbReference>
<evidence type="ECO:0000256" key="6">
    <source>
        <dbReference type="SAM" id="Coils"/>
    </source>
</evidence>
<keyword evidence="6" id="KW-0175">Coiled coil</keyword>
<feature type="domain" description="Helicase ATP-binding" evidence="8">
    <location>
        <begin position="1310"/>
        <end position="1485"/>
    </location>
</feature>
<dbReference type="Gene3D" id="2.60.40.150">
    <property type="entry name" value="C2 domain"/>
    <property type="match status" value="2"/>
</dbReference>
<dbReference type="InterPro" id="IPR036388">
    <property type="entry name" value="WH-like_DNA-bd_sf"/>
</dbReference>
<dbReference type="PANTHER" id="PTHR47961">
    <property type="entry name" value="DNA POLYMERASE THETA, PUTATIVE (AFU_ORTHOLOGUE AFUA_1G05260)-RELATED"/>
    <property type="match status" value="1"/>
</dbReference>
<dbReference type="Gene3D" id="1.10.150.20">
    <property type="entry name" value="5' to 3' exonuclease, C-terminal subdomain"/>
    <property type="match status" value="1"/>
</dbReference>